<evidence type="ECO:0000313" key="2">
    <source>
        <dbReference type="Proteomes" id="UP000008177"/>
    </source>
</evidence>
<name>G2XW82_BOTF4</name>
<dbReference type="EMBL" id="FQ790271">
    <property type="protein sequence ID" value="CCD44752.1"/>
    <property type="molecule type" value="Genomic_DNA"/>
</dbReference>
<sequence length="211" mass="24144">MSPYGSVTLKPIWENEKEEKGKGKLRWLVSKFSASLMLNLFAWAIYTWEHTQRRNHMPLPLAYKRTQILARTVDSTFKPSEEEKTQKRNGCLRIYWGQRVPLSSWTDRQTDRQTAPLKCSKSPNMVPLDLGQKDRPRNGVSRRNSRTECTTCIIISLGVYIYEGVHRTSLGILDAAFINYDLAFCTVPFASPISCHDMNAATFIINRLPSG</sequence>
<protein>
    <submittedName>
        <fullName evidence="1">Uncharacterized protein</fullName>
    </submittedName>
</protein>
<dbReference type="Proteomes" id="UP000008177">
    <property type="component" value="Unplaced contigs"/>
</dbReference>
<dbReference type="HOGENOM" id="CLU_1304684_0_0_1"/>
<dbReference type="InParanoid" id="G2XW82"/>
<reference evidence="2" key="1">
    <citation type="journal article" date="2011" name="PLoS Genet.">
        <title>Genomic analysis of the necrotrophic fungal pathogens Sclerotinia sclerotiorum and Botrytis cinerea.</title>
        <authorList>
            <person name="Amselem J."/>
            <person name="Cuomo C.A."/>
            <person name="van Kan J.A."/>
            <person name="Viaud M."/>
            <person name="Benito E.P."/>
            <person name="Couloux A."/>
            <person name="Coutinho P.M."/>
            <person name="de Vries R.P."/>
            <person name="Dyer P.S."/>
            <person name="Fillinger S."/>
            <person name="Fournier E."/>
            <person name="Gout L."/>
            <person name="Hahn M."/>
            <person name="Kohn L."/>
            <person name="Lapalu N."/>
            <person name="Plummer K.M."/>
            <person name="Pradier J.M."/>
            <person name="Quevillon E."/>
            <person name="Sharon A."/>
            <person name="Simon A."/>
            <person name="ten Have A."/>
            <person name="Tudzynski B."/>
            <person name="Tudzynski P."/>
            <person name="Wincker P."/>
            <person name="Andrew M."/>
            <person name="Anthouard V."/>
            <person name="Beever R.E."/>
            <person name="Beffa R."/>
            <person name="Benoit I."/>
            <person name="Bouzid O."/>
            <person name="Brault B."/>
            <person name="Chen Z."/>
            <person name="Choquer M."/>
            <person name="Collemare J."/>
            <person name="Cotton P."/>
            <person name="Danchin E.G."/>
            <person name="Da Silva C."/>
            <person name="Gautier A."/>
            <person name="Giraud C."/>
            <person name="Giraud T."/>
            <person name="Gonzalez C."/>
            <person name="Grossetete S."/>
            <person name="Guldener U."/>
            <person name="Henrissat B."/>
            <person name="Howlett B.J."/>
            <person name="Kodira C."/>
            <person name="Kretschmer M."/>
            <person name="Lappartient A."/>
            <person name="Leroch M."/>
            <person name="Levis C."/>
            <person name="Mauceli E."/>
            <person name="Neuveglise C."/>
            <person name="Oeser B."/>
            <person name="Pearson M."/>
            <person name="Poulain J."/>
            <person name="Poussereau N."/>
            <person name="Quesneville H."/>
            <person name="Rascle C."/>
            <person name="Schumacher J."/>
            <person name="Segurens B."/>
            <person name="Sexton A."/>
            <person name="Silva E."/>
            <person name="Sirven C."/>
            <person name="Soanes D.M."/>
            <person name="Talbot N.J."/>
            <person name="Templeton M."/>
            <person name="Yandava C."/>
            <person name="Yarden O."/>
            <person name="Zeng Q."/>
            <person name="Rollins J.A."/>
            <person name="Lebrun M.H."/>
            <person name="Dickman M."/>
        </authorList>
    </citation>
    <scope>NUCLEOTIDE SEQUENCE [LARGE SCALE GENOMIC DNA]</scope>
    <source>
        <strain evidence="2">T4</strain>
    </source>
</reference>
<dbReference type="AlphaFoldDB" id="G2XW82"/>
<evidence type="ECO:0000313" key="1">
    <source>
        <dbReference type="EMBL" id="CCD44752.1"/>
    </source>
</evidence>
<accession>G2XW82</accession>
<organism evidence="1 2">
    <name type="scientific">Botryotinia fuckeliana (strain T4)</name>
    <name type="common">Noble rot fungus</name>
    <name type="synonym">Botrytis cinerea</name>
    <dbReference type="NCBI Taxonomy" id="999810"/>
    <lineage>
        <taxon>Eukaryota</taxon>
        <taxon>Fungi</taxon>
        <taxon>Dikarya</taxon>
        <taxon>Ascomycota</taxon>
        <taxon>Pezizomycotina</taxon>
        <taxon>Leotiomycetes</taxon>
        <taxon>Helotiales</taxon>
        <taxon>Sclerotiniaceae</taxon>
        <taxon>Botrytis</taxon>
    </lineage>
</organism>
<gene>
    <name evidence="1" type="ORF">BofuT4_P056530.1</name>
</gene>
<proteinExistence type="predicted"/>